<accession>A0AAP2CHZ0</accession>
<dbReference type="Pfam" id="PF21722">
    <property type="entry name" value="Gly_rich_2"/>
    <property type="match status" value="2"/>
</dbReference>
<keyword evidence="4" id="KW-1185">Reference proteome</keyword>
<evidence type="ECO:0000256" key="1">
    <source>
        <dbReference type="SAM" id="MobiDB-lite"/>
    </source>
</evidence>
<feature type="domain" description="Glycine-rich" evidence="2">
    <location>
        <begin position="245"/>
        <end position="516"/>
    </location>
</feature>
<dbReference type="InterPro" id="IPR049304">
    <property type="entry name" value="Gly_rich_dom"/>
</dbReference>
<dbReference type="Proteomes" id="UP001319104">
    <property type="component" value="Unassembled WGS sequence"/>
</dbReference>
<feature type="compositionally biased region" description="Gly residues" evidence="1">
    <location>
        <begin position="159"/>
        <end position="192"/>
    </location>
</feature>
<protein>
    <recommendedName>
        <fullName evidence="2">Glycine-rich domain-containing protein</fullName>
    </recommendedName>
</protein>
<feature type="region of interest" description="Disordered" evidence="1">
    <location>
        <begin position="127"/>
        <end position="200"/>
    </location>
</feature>
<evidence type="ECO:0000313" key="4">
    <source>
        <dbReference type="Proteomes" id="UP001319104"/>
    </source>
</evidence>
<organism evidence="3 4">
    <name type="scientific">Litoribacter ruber</name>
    <dbReference type="NCBI Taxonomy" id="702568"/>
    <lineage>
        <taxon>Bacteria</taxon>
        <taxon>Pseudomonadati</taxon>
        <taxon>Bacteroidota</taxon>
        <taxon>Cytophagia</taxon>
        <taxon>Cytophagales</taxon>
        <taxon>Cyclobacteriaceae</taxon>
        <taxon>Litoribacter</taxon>
    </lineage>
</organism>
<dbReference type="AlphaFoldDB" id="A0AAP2CHZ0"/>
<gene>
    <name evidence="3" type="ORF">KI659_09110</name>
</gene>
<dbReference type="RefSeq" id="WP_213945038.1">
    <property type="nucleotide sequence ID" value="NZ_JAHCMY010000004.1"/>
</dbReference>
<sequence>MRLLPVILVFLFSILISFKVKSQDFDCRETYSVSGSDRFFVPANVSQIRISVVGGGGSGGVYYYDRAGGGGAGGYSQSVISVSAGDQFFINVGSGGVNSDGGDSWVSRDNIKNNAIVLAKGGGKANGQVGGVGGNSENGRGDSKVSGGDGESAQNNRSGSGGDSAYGNGGVGIQGQHGSGNAGTQGGGGGGATVNRGNSHHNPGVGGAGFIEIEYKCQFTDLPSCAFLEDTGVRTGEVVISYREGICEWSPPAGLMEFEVFLVGGGGGGGRGEKAGGGGAGGVVRRKFCDVNNGNGFNGNEKFIVEVGNGGNGSLQLDSQGGDGNKTYFRLETFFEIIVGGGGGGGSDLNSNGRKGNGYASSGGGAAAGGDFGDADECYLIAGDSCGIEDSWCGFPGGGADGQNDGAGGAGGGGGGNSTSGVAGSYYSLNANGGNGGSGYFYSINNDRSILVAAGGGGTASVDIEFSRAQGEGGDNVGGIARNPGSGGVGLTVGSGGGAGITAGGAGQRGLVIVRFELISINPVEWYEVSAKYEASSRSNSVNWSTLKEWENSHFEIERSIDGVKDYKKIGRVEGMGWSDDLTEYSFCDEDLPLRGGRVYYRIKQVDFDGTFDYSQTMMVNVPGVQVTKGDWRAYPNPIRGYEFNIARLAAESLRSDIQVKVMTSQIPLATFTAKSEVELNRHLQKLLPRIPKGVFVVELQSNQQVEYLKVIKD</sequence>
<proteinExistence type="predicted"/>
<comment type="caution">
    <text evidence="3">The sequence shown here is derived from an EMBL/GenBank/DDBJ whole genome shotgun (WGS) entry which is preliminary data.</text>
</comment>
<reference evidence="3 4" key="1">
    <citation type="submission" date="2021-05" db="EMBL/GenBank/DDBJ databases">
        <authorList>
            <person name="Zhang Z.D."/>
            <person name="Osman G."/>
        </authorList>
    </citation>
    <scope>NUCLEOTIDE SEQUENCE [LARGE SCALE GENOMIC DNA]</scope>
    <source>
        <strain evidence="3 4">KCTC 32217</strain>
    </source>
</reference>
<evidence type="ECO:0000313" key="3">
    <source>
        <dbReference type="EMBL" id="MBS9524170.1"/>
    </source>
</evidence>
<evidence type="ECO:0000259" key="2">
    <source>
        <dbReference type="Pfam" id="PF21722"/>
    </source>
</evidence>
<dbReference type="EMBL" id="JAHCMY010000004">
    <property type="protein sequence ID" value="MBS9524170.1"/>
    <property type="molecule type" value="Genomic_DNA"/>
</dbReference>
<feature type="compositionally biased region" description="Gly residues" evidence="1">
    <location>
        <begin position="127"/>
        <end position="136"/>
    </location>
</feature>
<feature type="domain" description="Glycine-rich" evidence="2">
    <location>
        <begin position="39"/>
        <end position="211"/>
    </location>
</feature>
<name>A0AAP2CHZ0_9BACT</name>